<comment type="caution">
    <text evidence="2">The sequence shown here is derived from an EMBL/GenBank/DDBJ whole genome shotgun (WGS) entry which is preliminary data.</text>
</comment>
<dbReference type="Proteomes" id="UP000466694">
    <property type="component" value="Unassembled WGS sequence"/>
</dbReference>
<gene>
    <name evidence="2" type="ORF">GHK48_00900</name>
</gene>
<name>A0A844A5Y5_RHIFR</name>
<dbReference type="RefSeq" id="WP_153451229.1">
    <property type="nucleotide sequence ID" value="NZ_WISZ01000021.1"/>
</dbReference>
<evidence type="ECO:0000259" key="1">
    <source>
        <dbReference type="Pfam" id="PF03527"/>
    </source>
</evidence>
<accession>A0A844A5Y5</accession>
<protein>
    <recommendedName>
        <fullName evidence="1">RHS protein conserved region domain-containing protein</fullName>
    </recommendedName>
</protein>
<dbReference type="EMBL" id="WISZ01000021">
    <property type="protein sequence ID" value="MQX06930.1"/>
    <property type="molecule type" value="Genomic_DNA"/>
</dbReference>
<feature type="domain" description="RHS protein conserved region" evidence="1">
    <location>
        <begin position="17"/>
        <end position="37"/>
    </location>
</feature>
<organism evidence="2 3">
    <name type="scientific">Rhizobium fredii</name>
    <name type="common">Sinorhizobium fredii</name>
    <dbReference type="NCBI Taxonomy" id="380"/>
    <lineage>
        <taxon>Bacteria</taxon>
        <taxon>Pseudomonadati</taxon>
        <taxon>Pseudomonadota</taxon>
        <taxon>Alphaproteobacteria</taxon>
        <taxon>Hyphomicrobiales</taxon>
        <taxon>Rhizobiaceae</taxon>
        <taxon>Sinorhizobium/Ensifer group</taxon>
        <taxon>Sinorhizobium</taxon>
    </lineage>
</organism>
<dbReference type="AlphaFoldDB" id="A0A844A5Y5"/>
<dbReference type="InterPro" id="IPR001826">
    <property type="entry name" value="RHS"/>
</dbReference>
<sequence>MQTESDPELPERKARFYYFHTDQIGTSQEMTNTEGQVGVNRKFACLF</sequence>
<reference evidence="2 3" key="1">
    <citation type="journal article" date="2013" name="Genome Biol.">
        <title>Comparative genomics of the core and accessory genomes of 48 Sinorhizobium strains comprising five genospecies.</title>
        <authorList>
            <person name="Sugawara M."/>
            <person name="Epstein B."/>
            <person name="Badgley B.D."/>
            <person name="Unno T."/>
            <person name="Xu L."/>
            <person name="Reese J."/>
            <person name="Gyaneshwar P."/>
            <person name="Denny R."/>
            <person name="Mudge J."/>
            <person name="Bharti A.K."/>
            <person name="Farmer A.D."/>
            <person name="May G.D."/>
            <person name="Woodward J.E."/>
            <person name="Medigue C."/>
            <person name="Vallenet D."/>
            <person name="Lajus A."/>
            <person name="Rouy Z."/>
            <person name="Martinez-Vaz B."/>
            <person name="Tiffin P."/>
            <person name="Young N.D."/>
            <person name="Sadowsky M.J."/>
        </authorList>
    </citation>
    <scope>NUCLEOTIDE SEQUENCE [LARGE SCALE GENOMIC DNA]</scope>
    <source>
        <strain evidence="2 3">USDA205</strain>
    </source>
</reference>
<evidence type="ECO:0000313" key="2">
    <source>
        <dbReference type="EMBL" id="MQX06930.1"/>
    </source>
</evidence>
<proteinExistence type="predicted"/>
<evidence type="ECO:0000313" key="3">
    <source>
        <dbReference type="Proteomes" id="UP000466694"/>
    </source>
</evidence>
<dbReference type="Pfam" id="PF03527">
    <property type="entry name" value="RHS"/>
    <property type="match status" value="1"/>
</dbReference>